<dbReference type="GO" id="GO:0003700">
    <property type="term" value="F:DNA-binding transcription factor activity"/>
    <property type="evidence" value="ECO:0007669"/>
    <property type="project" value="InterPro"/>
</dbReference>
<dbReference type="KEGG" id="ail:FLP10_05900"/>
<dbReference type="Pfam" id="PF08279">
    <property type="entry name" value="HTH_11"/>
    <property type="match status" value="1"/>
</dbReference>
<dbReference type="EMBL" id="CP043505">
    <property type="protein sequence ID" value="QEO14007.1"/>
    <property type="molecule type" value="Genomic_DNA"/>
</dbReference>
<dbReference type="InterPro" id="IPR051534">
    <property type="entry name" value="CBASS_pafABC_assoc_protein"/>
</dbReference>
<dbReference type="PANTHER" id="PTHR34580:SF1">
    <property type="entry name" value="PROTEIN PAFC"/>
    <property type="match status" value="1"/>
</dbReference>
<dbReference type="PIRSF" id="PIRSF016838">
    <property type="entry name" value="PafC"/>
    <property type="match status" value="1"/>
</dbReference>
<keyword evidence="1" id="KW-0805">Transcription regulation</keyword>
<dbReference type="PANTHER" id="PTHR34580">
    <property type="match status" value="1"/>
</dbReference>
<dbReference type="InterPro" id="IPR036388">
    <property type="entry name" value="WH-like_DNA-bd_sf"/>
</dbReference>
<accession>A0A5C1YG70</accession>
<dbReference type="OrthoDB" id="3171994at2"/>
<dbReference type="InterPro" id="IPR028349">
    <property type="entry name" value="PafC-like"/>
</dbReference>
<dbReference type="Pfam" id="PF13280">
    <property type="entry name" value="WYL"/>
    <property type="match status" value="1"/>
</dbReference>
<reference evidence="4 5" key="1">
    <citation type="submission" date="2019-09" db="EMBL/GenBank/DDBJ databases">
        <title>Genome sequencing of strain KACC 19306.</title>
        <authorList>
            <person name="Heo J."/>
            <person name="Kim S.-J."/>
            <person name="Kim J.-S."/>
            <person name="Hong S.-B."/>
            <person name="Kwon S.-W."/>
        </authorList>
    </citation>
    <scope>NUCLEOTIDE SEQUENCE [LARGE SCALE GENOMIC DNA]</scope>
    <source>
        <strain evidence="4 5">KACC 19306</strain>
    </source>
</reference>
<dbReference type="InterPro" id="IPR036390">
    <property type="entry name" value="WH_DNA-bd_sf"/>
</dbReference>
<dbReference type="RefSeq" id="WP_149160029.1">
    <property type="nucleotide sequence ID" value="NZ_CP043505.1"/>
</dbReference>
<proteinExistence type="predicted"/>
<evidence type="ECO:0000256" key="2">
    <source>
        <dbReference type="ARBA" id="ARBA00023163"/>
    </source>
</evidence>
<dbReference type="SUPFAM" id="SSF46785">
    <property type="entry name" value="Winged helix' DNA-binding domain"/>
    <property type="match status" value="1"/>
</dbReference>
<dbReference type="InterPro" id="IPR057727">
    <property type="entry name" value="WCX_dom"/>
</dbReference>
<dbReference type="Pfam" id="PF25583">
    <property type="entry name" value="WCX"/>
    <property type="match status" value="1"/>
</dbReference>
<protein>
    <submittedName>
        <fullName evidence="4">WYL domain-containing protein</fullName>
    </submittedName>
</protein>
<gene>
    <name evidence="4" type="ORF">FLP10_05900</name>
</gene>
<keyword evidence="5" id="KW-1185">Reference proteome</keyword>
<sequence>MRADRLVATLLVMQARGRVTAAELAEELEVSVATARRDLLALSSAGVPVYPQPGRGGGWSLLGGGRTDLSGFTAGEARALLLLLGPRADASEVGRSALRKVLRALPEPFRRDAQAASAAVVVGGRDWREASVPEHLDALQHAVIDRRAVRFDYTAWGREPGARLARPLGLGDRGGTWYLLADTDAGRRTYRLDRMARLEILDDRFDPPAGFDLDEAWAELGEVARAAGSRATAVVLVEADLLAEFRGWVGPADRLPSLPGDGDRVRVRVGGHSMEVLARRLAGWAEVAAVVEPAELRVRLGELGAALARRYPTDAPQS</sequence>
<organism evidence="4 5">
    <name type="scientific">Agromyces intestinalis</name>
    <dbReference type="NCBI Taxonomy" id="2592652"/>
    <lineage>
        <taxon>Bacteria</taxon>
        <taxon>Bacillati</taxon>
        <taxon>Actinomycetota</taxon>
        <taxon>Actinomycetes</taxon>
        <taxon>Micrococcales</taxon>
        <taxon>Microbacteriaceae</taxon>
        <taxon>Agromyces</taxon>
    </lineage>
</organism>
<evidence type="ECO:0000313" key="5">
    <source>
        <dbReference type="Proteomes" id="UP000324678"/>
    </source>
</evidence>
<dbReference type="InterPro" id="IPR001034">
    <property type="entry name" value="DeoR_HTH"/>
</dbReference>
<keyword evidence="2" id="KW-0804">Transcription</keyword>
<name>A0A5C1YG70_9MICO</name>
<feature type="domain" description="HTH deoR-type" evidence="3">
    <location>
        <begin position="2"/>
        <end position="67"/>
    </location>
</feature>
<dbReference type="InterPro" id="IPR026881">
    <property type="entry name" value="WYL_dom"/>
</dbReference>
<evidence type="ECO:0000256" key="1">
    <source>
        <dbReference type="ARBA" id="ARBA00023015"/>
    </source>
</evidence>
<dbReference type="PROSITE" id="PS51000">
    <property type="entry name" value="HTH_DEOR_2"/>
    <property type="match status" value="1"/>
</dbReference>
<evidence type="ECO:0000313" key="4">
    <source>
        <dbReference type="EMBL" id="QEO14007.1"/>
    </source>
</evidence>
<dbReference type="Gene3D" id="1.10.10.10">
    <property type="entry name" value="Winged helix-like DNA-binding domain superfamily/Winged helix DNA-binding domain"/>
    <property type="match status" value="1"/>
</dbReference>
<evidence type="ECO:0000259" key="3">
    <source>
        <dbReference type="PROSITE" id="PS51000"/>
    </source>
</evidence>
<dbReference type="InterPro" id="IPR013196">
    <property type="entry name" value="HTH_11"/>
</dbReference>
<dbReference type="Proteomes" id="UP000324678">
    <property type="component" value="Chromosome"/>
</dbReference>
<dbReference type="PROSITE" id="PS52050">
    <property type="entry name" value="WYL"/>
    <property type="match status" value="1"/>
</dbReference>
<dbReference type="AlphaFoldDB" id="A0A5C1YG70"/>